<keyword evidence="2" id="KW-1185">Reference proteome</keyword>
<dbReference type="EMBL" id="SBLB01000013">
    <property type="protein sequence ID" value="RYC66628.1"/>
    <property type="molecule type" value="Genomic_DNA"/>
</dbReference>
<accession>A0A4V1RVF9</accession>
<evidence type="ECO:0000313" key="2">
    <source>
        <dbReference type="Proteomes" id="UP000290407"/>
    </source>
</evidence>
<dbReference type="AlphaFoldDB" id="A0A4V1RVF9"/>
<protein>
    <submittedName>
        <fullName evidence="1">Uncharacterized protein</fullName>
    </submittedName>
</protein>
<sequence>MKNVCLSSLLVVLFFLNLPSVLAGSMRIYYQNPATVFFAQQIGTYQNGQTAYIDCSLNQTIYLSPFDDSDFSPIQGVSDWNVSSNFSYYIYNEDHTQRNNVIVLTMDPNFNVGSVSARVYNTLVTIYITRRSTPSLTITPTLCSAGQTGDFSATLNYYGPNSANVVWQATGGITVNGGSSYRVNDNTISRVTVQHNSYGTLTVYGEVPGCSNMQTNPVTYHIGTPTSSDLNFTGSPDPGSSLCSGQTYSFTSHPTLPLSQYSYNWSIPQGSSSVGYYYGYGPNVSVAPTSGTNPGGFIVQVEVTNSACGTTGSTSRTFFKSNCGGSYRVANNPTSNTLTVLFDPIDEVEYLPVRMQLAREKTGVAKEIKIREEISKQDLKGGLHIDINVQDLPRDTYYIQGIYENGKVESVRVIIN</sequence>
<comment type="caution">
    <text evidence="1">The sequence shown here is derived from an EMBL/GenBank/DDBJ whole genome shotgun (WGS) entry which is preliminary data.</text>
</comment>
<name>A0A4V1RVF9_9BACT</name>
<dbReference type="Proteomes" id="UP000290407">
    <property type="component" value="Unassembled WGS sequence"/>
</dbReference>
<evidence type="ECO:0000313" key="1">
    <source>
        <dbReference type="EMBL" id="RYC66628.1"/>
    </source>
</evidence>
<reference evidence="1 2" key="1">
    <citation type="submission" date="2019-01" db="EMBL/GenBank/DDBJ databases">
        <title>Spirosoma flava sp. nov., a propanil-degrading bacterium isolated from herbicide-contaminated soil.</title>
        <authorList>
            <person name="Zhang L."/>
            <person name="Jiang J.-D."/>
        </authorList>
    </citation>
    <scope>NUCLEOTIDE SEQUENCE [LARGE SCALE GENOMIC DNA]</scope>
    <source>
        <strain evidence="1 2">TY50</strain>
    </source>
</reference>
<organism evidence="1 2">
    <name type="scientific">Spirosoma sordidisoli</name>
    <dbReference type="NCBI Taxonomy" id="2502893"/>
    <lineage>
        <taxon>Bacteria</taxon>
        <taxon>Pseudomonadati</taxon>
        <taxon>Bacteroidota</taxon>
        <taxon>Cytophagia</taxon>
        <taxon>Cytophagales</taxon>
        <taxon>Cytophagaceae</taxon>
        <taxon>Spirosoma</taxon>
    </lineage>
</organism>
<proteinExistence type="predicted"/>
<dbReference type="RefSeq" id="WP_129606484.1">
    <property type="nucleotide sequence ID" value="NZ_SBLB01000013.1"/>
</dbReference>
<gene>
    <name evidence="1" type="ORF">EQG79_28980</name>
</gene>